<keyword evidence="1" id="KW-0472">Membrane</keyword>
<dbReference type="PANTHER" id="PTHR31600">
    <property type="entry name" value="TINY MACROCYSTS PROTEIN B-RELATED"/>
    <property type="match status" value="1"/>
</dbReference>
<dbReference type="KEGG" id="tet:TTHERM_00066710"/>
<name>I7LTX3_TETTS</name>
<feature type="transmembrane region" description="Helical" evidence="1">
    <location>
        <begin position="1153"/>
        <end position="1173"/>
    </location>
</feature>
<protein>
    <submittedName>
        <fullName evidence="2">Transmembrane protein, putative</fullName>
    </submittedName>
</protein>
<dbReference type="PANTHER" id="PTHR31600:SF2">
    <property type="entry name" value="GAMETE ENRICHED GENE 10 PROTEIN-RELATED"/>
    <property type="match status" value="1"/>
</dbReference>
<feature type="transmembrane region" description="Helical" evidence="1">
    <location>
        <begin position="813"/>
        <end position="837"/>
    </location>
</feature>
<dbReference type="InterPro" id="IPR052994">
    <property type="entry name" value="Tiny_macrocysts_regulators"/>
</dbReference>
<evidence type="ECO:0000313" key="2">
    <source>
        <dbReference type="EMBL" id="EAR87465.2"/>
    </source>
</evidence>
<dbReference type="InParanoid" id="I7LTX3"/>
<dbReference type="Proteomes" id="UP000009168">
    <property type="component" value="Unassembled WGS sequence"/>
</dbReference>
<dbReference type="RefSeq" id="XP_001007710.2">
    <property type="nucleotide sequence ID" value="XM_001007710.2"/>
</dbReference>
<feature type="transmembrane region" description="Helical" evidence="1">
    <location>
        <begin position="924"/>
        <end position="946"/>
    </location>
</feature>
<gene>
    <name evidence="2" type="ORF">TTHERM_00066710</name>
</gene>
<keyword evidence="1 2" id="KW-0812">Transmembrane</keyword>
<dbReference type="GeneID" id="7841854"/>
<sequence>MKKSAIQQIGQDTVDIQSIWLQLKLTRDKRNQIFTTLYNLIRKQIPSQQMNFLIEIFEKSLCFDEKLSSLKKKVNQRFLRFDQQQKPLYLIDQQTCSAFISLTNIGQIVMVSNNFEKVVPIFSNSESIGKNINFMQPSAVSQFHDKILNNYLTKIRSQKSQLSLSPIIGIDREGWAIPYDIKLQPCLIESKDFGICAQIKQIEGLNMFLLVDQKDFRIICNSQEFYNQILSKVVSKKQLQDINISKLIPSLRLILSKNYKEGENFQTTFSTIMIKPQDKSEIASLNEFILKQGNLNQLLEFDLFSIKGKLYSISNHYIQLLQIEIEDMMHLSDQNTKIEEIKSIQQQIISNKDYYEQIYSEEKTHSLEFLSNKYLNSQSSPILQNKISLEKQTQIQSSKEQQNYTINQLTSQANQINPYSQNNDLQNELSANQLSFIQEINYENSNQYYQAEDEFQFTKILSPQTSINLINKQVGQQIVQDEKDNSLLYDNKMSFLSQQKRFVFQNRKQQSTFEGTKQSADTFQAQQTKLSSCNLLQQQGLLSTSRNNNFISNNPQQVSQKDSTMRDSLSRQIEQINIKQDIHVEGSVQTSQSGRTSFRKSIIESIQAPLKIKGLTLVKLTWSIAFFGFLILNIFNYYSLGQSLKTQKSQYKYIDWGSKLLTTLSQSICDQMLMQALSIPYFQPKQDTQKNIIKNIQSKQIQRHQIMKQLMIDYVNSDKSESDTFSFAMDYHQTFTFAFTTVRIENYYLGFGYIQEALFAYMYQQVYSLDPLGQNSLQISLNYVNTTNSVQAIQNYVNAKLNDNFDSTIRQEFISMTIILVTSIIFSVSFIPIYSLIQSKRQEILILFTTFPPNKLMFLLSETINYINILQISEEKLNRNQNNHKKKDLAKSYGQANNIDVKNLIKKKKNISTFNRLPRFDFKILLYSALFFVLVQIHSMTSYFLVKDFFTSERSNRQFINDFLNVTDFSSNVNIVRIPLVLLTLAQNKELLALYIARGETNLSRVSLELNLLYSVVDNYYSVTRYKQDEFNKYISGILQGNACQQVAQNLDLLTDSGFSLEECDQAANGIFTAGLVKSVKQVCDLYVSRMPVYYIKNLKVFLGSIIEQEKSYSFIDSYYYRLYLFYIVQSVQQKVANLTYDHYNLMINLNHILLSISLVSQMLAIVIAYIKFFQKQMNQLKETKLLLDLVEIHALEENQYILTYFKLSK</sequence>
<keyword evidence="3" id="KW-1185">Reference proteome</keyword>
<evidence type="ECO:0000313" key="3">
    <source>
        <dbReference type="Proteomes" id="UP000009168"/>
    </source>
</evidence>
<dbReference type="AlphaFoldDB" id="I7LTX3"/>
<organism evidence="2 3">
    <name type="scientific">Tetrahymena thermophila (strain SB210)</name>
    <dbReference type="NCBI Taxonomy" id="312017"/>
    <lineage>
        <taxon>Eukaryota</taxon>
        <taxon>Sar</taxon>
        <taxon>Alveolata</taxon>
        <taxon>Ciliophora</taxon>
        <taxon>Intramacronucleata</taxon>
        <taxon>Oligohymenophorea</taxon>
        <taxon>Hymenostomatida</taxon>
        <taxon>Tetrahymenina</taxon>
        <taxon>Tetrahymenidae</taxon>
        <taxon>Tetrahymena</taxon>
    </lineage>
</organism>
<reference evidence="3" key="1">
    <citation type="journal article" date="2006" name="PLoS Biol.">
        <title>Macronuclear genome sequence of the ciliate Tetrahymena thermophila, a model eukaryote.</title>
        <authorList>
            <person name="Eisen J.A."/>
            <person name="Coyne R.S."/>
            <person name="Wu M."/>
            <person name="Wu D."/>
            <person name="Thiagarajan M."/>
            <person name="Wortman J.R."/>
            <person name="Badger J.H."/>
            <person name="Ren Q."/>
            <person name="Amedeo P."/>
            <person name="Jones K.M."/>
            <person name="Tallon L.J."/>
            <person name="Delcher A.L."/>
            <person name="Salzberg S.L."/>
            <person name="Silva J.C."/>
            <person name="Haas B.J."/>
            <person name="Majoros W.H."/>
            <person name="Farzad M."/>
            <person name="Carlton J.M."/>
            <person name="Smith R.K. Jr."/>
            <person name="Garg J."/>
            <person name="Pearlman R.E."/>
            <person name="Karrer K.M."/>
            <person name="Sun L."/>
            <person name="Manning G."/>
            <person name="Elde N.C."/>
            <person name="Turkewitz A.P."/>
            <person name="Asai D.J."/>
            <person name="Wilkes D.E."/>
            <person name="Wang Y."/>
            <person name="Cai H."/>
            <person name="Collins K."/>
            <person name="Stewart B.A."/>
            <person name="Lee S.R."/>
            <person name="Wilamowska K."/>
            <person name="Weinberg Z."/>
            <person name="Ruzzo W.L."/>
            <person name="Wloga D."/>
            <person name="Gaertig J."/>
            <person name="Frankel J."/>
            <person name="Tsao C.-C."/>
            <person name="Gorovsky M.A."/>
            <person name="Keeling P.J."/>
            <person name="Waller R.F."/>
            <person name="Patron N.J."/>
            <person name="Cherry J.M."/>
            <person name="Stover N.A."/>
            <person name="Krieger C.J."/>
            <person name="del Toro C."/>
            <person name="Ryder H.F."/>
            <person name="Williamson S.C."/>
            <person name="Barbeau R.A."/>
            <person name="Hamilton E.P."/>
            <person name="Orias E."/>
        </authorList>
    </citation>
    <scope>NUCLEOTIDE SEQUENCE [LARGE SCALE GENOMIC DNA]</scope>
    <source>
        <strain evidence="3">SB210</strain>
    </source>
</reference>
<accession>I7LTX3</accession>
<evidence type="ECO:0000256" key="1">
    <source>
        <dbReference type="SAM" id="Phobius"/>
    </source>
</evidence>
<dbReference type="EMBL" id="GG662853">
    <property type="protein sequence ID" value="EAR87465.2"/>
    <property type="molecule type" value="Genomic_DNA"/>
</dbReference>
<keyword evidence="1" id="KW-1133">Transmembrane helix</keyword>
<proteinExistence type="predicted"/>
<feature type="transmembrane region" description="Helical" evidence="1">
    <location>
        <begin position="620"/>
        <end position="640"/>
    </location>
</feature>